<evidence type="ECO:0000313" key="3">
    <source>
        <dbReference type="Proteomes" id="UP000324748"/>
    </source>
</evidence>
<accession>A0A5B0MRU7</accession>
<feature type="chain" id="PRO_5022863906" evidence="1">
    <location>
        <begin position="23"/>
        <end position="219"/>
    </location>
</feature>
<dbReference type="OrthoDB" id="10273218at2759"/>
<sequence length="219" mass="24285">MHFLATFVSALSCLSFATQAVASPHQADPAALSNIFIMRQAMDYSQGALPIYAPNGTVAYRFIRSIHDPITGSTTILLKDLASGTLNVMESSNSLCAHKTTYSDMELPVSQGRQFTIDPDGLLKDQWSFSYLDITDTQQNFKFDRNYASKEGKIYHQFKGKNGALVAELRNQKRTDAWITTPSVHEVDTYTLSCADNSPQVDLVFLMGLVMTRVHDCGL</sequence>
<reference evidence="2 3" key="1">
    <citation type="submission" date="2019-05" db="EMBL/GenBank/DDBJ databases">
        <title>Emergence of the Ug99 lineage of the wheat stem rust pathogen through somatic hybridization.</title>
        <authorList>
            <person name="Li F."/>
            <person name="Upadhyaya N.M."/>
            <person name="Sperschneider J."/>
            <person name="Matny O."/>
            <person name="Nguyen-Phuc H."/>
            <person name="Mago R."/>
            <person name="Raley C."/>
            <person name="Miller M.E."/>
            <person name="Silverstein K.A.T."/>
            <person name="Henningsen E."/>
            <person name="Hirsch C.D."/>
            <person name="Visser B."/>
            <person name="Pretorius Z.A."/>
            <person name="Steffenson B.J."/>
            <person name="Schwessinger B."/>
            <person name="Dodds P.N."/>
            <person name="Figueroa M."/>
        </authorList>
    </citation>
    <scope>NUCLEOTIDE SEQUENCE [LARGE SCALE GENOMIC DNA]</scope>
    <source>
        <strain evidence="2">21-0</strain>
    </source>
</reference>
<comment type="caution">
    <text evidence="2">The sequence shown here is derived from an EMBL/GenBank/DDBJ whole genome shotgun (WGS) entry which is preliminary data.</text>
</comment>
<gene>
    <name evidence="2" type="ORF">PGT21_022360</name>
</gene>
<keyword evidence="3" id="KW-1185">Reference proteome</keyword>
<organism evidence="2 3">
    <name type="scientific">Puccinia graminis f. sp. tritici</name>
    <dbReference type="NCBI Taxonomy" id="56615"/>
    <lineage>
        <taxon>Eukaryota</taxon>
        <taxon>Fungi</taxon>
        <taxon>Dikarya</taxon>
        <taxon>Basidiomycota</taxon>
        <taxon>Pucciniomycotina</taxon>
        <taxon>Pucciniomycetes</taxon>
        <taxon>Pucciniales</taxon>
        <taxon>Pucciniaceae</taxon>
        <taxon>Puccinia</taxon>
    </lineage>
</organism>
<proteinExistence type="predicted"/>
<evidence type="ECO:0000256" key="1">
    <source>
        <dbReference type="SAM" id="SignalP"/>
    </source>
</evidence>
<dbReference type="Pfam" id="PF04525">
    <property type="entry name" value="LOR"/>
    <property type="match status" value="1"/>
</dbReference>
<protein>
    <submittedName>
        <fullName evidence="2">Uncharacterized protein</fullName>
    </submittedName>
</protein>
<evidence type="ECO:0000313" key="2">
    <source>
        <dbReference type="EMBL" id="KAA1079721.1"/>
    </source>
</evidence>
<dbReference type="InterPro" id="IPR007612">
    <property type="entry name" value="LOR"/>
</dbReference>
<feature type="signal peptide" evidence="1">
    <location>
        <begin position="1"/>
        <end position="22"/>
    </location>
</feature>
<dbReference type="Proteomes" id="UP000324748">
    <property type="component" value="Unassembled WGS sequence"/>
</dbReference>
<keyword evidence="1" id="KW-0732">Signal</keyword>
<dbReference type="EMBL" id="VSWC01000132">
    <property type="protein sequence ID" value="KAA1079721.1"/>
    <property type="molecule type" value="Genomic_DNA"/>
</dbReference>
<dbReference type="AlphaFoldDB" id="A0A5B0MRU7"/>
<name>A0A5B0MRU7_PUCGR</name>